<organism evidence="1">
    <name type="scientific">Anguilla anguilla</name>
    <name type="common">European freshwater eel</name>
    <name type="synonym">Muraena anguilla</name>
    <dbReference type="NCBI Taxonomy" id="7936"/>
    <lineage>
        <taxon>Eukaryota</taxon>
        <taxon>Metazoa</taxon>
        <taxon>Chordata</taxon>
        <taxon>Craniata</taxon>
        <taxon>Vertebrata</taxon>
        <taxon>Euteleostomi</taxon>
        <taxon>Actinopterygii</taxon>
        <taxon>Neopterygii</taxon>
        <taxon>Teleostei</taxon>
        <taxon>Anguilliformes</taxon>
        <taxon>Anguillidae</taxon>
        <taxon>Anguilla</taxon>
    </lineage>
</organism>
<proteinExistence type="predicted"/>
<protein>
    <submittedName>
        <fullName evidence="1">Uncharacterized protein</fullName>
    </submittedName>
</protein>
<dbReference type="AlphaFoldDB" id="A0A0E9TDR5"/>
<reference evidence="1" key="2">
    <citation type="journal article" date="2015" name="Fish Shellfish Immunol.">
        <title>Early steps in the European eel (Anguilla anguilla)-Vibrio vulnificus interaction in the gills: Role of the RtxA13 toxin.</title>
        <authorList>
            <person name="Callol A."/>
            <person name="Pajuelo D."/>
            <person name="Ebbesson L."/>
            <person name="Teles M."/>
            <person name="MacKenzie S."/>
            <person name="Amaro C."/>
        </authorList>
    </citation>
    <scope>NUCLEOTIDE SEQUENCE</scope>
</reference>
<reference evidence="1" key="1">
    <citation type="submission" date="2014-11" db="EMBL/GenBank/DDBJ databases">
        <authorList>
            <person name="Amaro Gonzalez C."/>
        </authorList>
    </citation>
    <scope>NUCLEOTIDE SEQUENCE</scope>
</reference>
<name>A0A0E9TDR5_ANGAN</name>
<accession>A0A0E9TDR5</accession>
<evidence type="ECO:0000313" key="1">
    <source>
        <dbReference type="EMBL" id="JAH51587.1"/>
    </source>
</evidence>
<dbReference type="EMBL" id="GBXM01056990">
    <property type="protein sequence ID" value="JAH51587.1"/>
    <property type="molecule type" value="Transcribed_RNA"/>
</dbReference>
<sequence length="19" mass="2137">MRFNPHPSSFLGNSALKAY</sequence>